<keyword evidence="2" id="KW-1185">Reference proteome</keyword>
<dbReference type="AlphaFoldDB" id="A0A7E4V8G1"/>
<dbReference type="Proteomes" id="UP000492821">
    <property type="component" value="Unassembled WGS sequence"/>
</dbReference>
<protein>
    <submittedName>
        <fullName evidence="3">ML domain-containing protein</fullName>
    </submittedName>
</protein>
<reference evidence="3" key="2">
    <citation type="submission" date="2020-10" db="UniProtKB">
        <authorList>
            <consortium name="WormBaseParasite"/>
        </authorList>
    </citation>
    <scope>IDENTIFICATION</scope>
</reference>
<name>A0A7E4V8G1_PANRE</name>
<evidence type="ECO:0000256" key="1">
    <source>
        <dbReference type="SAM" id="MobiDB-lite"/>
    </source>
</evidence>
<dbReference type="PANTHER" id="PTHR35573">
    <property type="entry name" value="PROTEIN CBG22129"/>
    <property type="match status" value="1"/>
</dbReference>
<accession>A0A7E4V8G1</accession>
<organism evidence="2 3">
    <name type="scientific">Panagrellus redivivus</name>
    <name type="common">Microworm</name>
    <dbReference type="NCBI Taxonomy" id="6233"/>
    <lineage>
        <taxon>Eukaryota</taxon>
        <taxon>Metazoa</taxon>
        <taxon>Ecdysozoa</taxon>
        <taxon>Nematoda</taxon>
        <taxon>Chromadorea</taxon>
        <taxon>Rhabditida</taxon>
        <taxon>Tylenchina</taxon>
        <taxon>Panagrolaimomorpha</taxon>
        <taxon>Panagrolaimoidea</taxon>
        <taxon>Panagrolaimidae</taxon>
        <taxon>Panagrellus</taxon>
    </lineage>
</organism>
<dbReference type="PANTHER" id="PTHR35573:SF2">
    <property type="entry name" value="MD-2-RELATED LIPID-RECOGNITION DOMAIN-CONTAINING PROTEIN"/>
    <property type="match status" value="1"/>
</dbReference>
<evidence type="ECO:0000313" key="3">
    <source>
        <dbReference type="WBParaSite" id="Pan_g17879.t1"/>
    </source>
</evidence>
<feature type="compositionally biased region" description="Polar residues" evidence="1">
    <location>
        <begin position="52"/>
        <end position="75"/>
    </location>
</feature>
<evidence type="ECO:0000313" key="2">
    <source>
        <dbReference type="Proteomes" id="UP000492821"/>
    </source>
</evidence>
<proteinExistence type="predicted"/>
<sequence length="270" mass="30852">MTSFQQKHCLQIAFIIAVVLFIDVSARKSKSKTLPEVDPTMELSHFDLETEYAQNQQSPESVSPAPSTQNSNTTPADPVHGTRFADEFDPETMFADDSAEDEYDCTTFPNKTMTRPHFFSCNSPVRPPILVMHDSAVANSTGDYQFPLDFSQTVRFFFDITSFATRRYDNLRAEVYIYRRKTGWLGCGWLFMPTFGIIDNYDVCDDNLSCPIYPGRQVIEVAVKPRIAFSGIFKMLHNKNLPYQVIVRLVNNRAPAEELMCVVYQSRIDF</sequence>
<feature type="region of interest" description="Disordered" evidence="1">
    <location>
        <begin position="52"/>
        <end position="82"/>
    </location>
</feature>
<reference evidence="2" key="1">
    <citation type="journal article" date="2013" name="Genetics">
        <title>The draft genome and transcriptome of Panagrellus redivivus are shaped by the harsh demands of a free-living lifestyle.</title>
        <authorList>
            <person name="Srinivasan J."/>
            <person name="Dillman A.R."/>
            <person name="Macchietto M.G."/>
            <person name="Heikkinen L."/>
            <person name="Lakso M."/>
            <person name="Fracchia K.M."/>
            <person name="Antoshechkin I."/>
            <person name="Mortazavi A."/>
            <person name="Wong G."/>
            <person name="Sternberg P.W."/>
        </authorList>
    </citation>
    <scope>NUCLEOTIDE SEQUENCE [LARGE SCALE GENOMIC DNA]</scope>
    <source>
        <strain evidence="2">MT8872</strain>
    </source>
</reference>
<dbReference type="WBParaSite" id="Pan_g17879.t1">
    <property type="protein sequence ID" value="Pan_g17879.t1"/>
    <property type="gene ID" value="Pan_g17879"/>
</dbReference>